<comment type="caution">
    <text evidence="2">The sequence shown here is derived from an EMBL/GenBank/DDBJ whole genome shotgun (WGS) entry which is preliminary data.</text>
</comment>
<accession>A0ABN9FHB1</accession>
<evidence type="ECO:0000313" key="3">
    <source>
        <dbReference type="Proteomes" id="UP001162483"/>
    </source>
</evidence>
<reference evidence="2" key="1">
    <citation type="submission" date="2023-05" db="EMBL/GenBank/DDBJ databases">
        <authorList>
            <person name="Stuckert A."/>
        </authorList>
    </citation>
    <scope>NUCLEOTIDE SEQUENCE</scope>
</reference>
<organism evidence="2 3">
    <name type="scientific">Staurois parvus</name>
    <dbReference type="NCBI Taxonomy" id="386267"/>
    <lineage>
        <taxon>Eukaryota</taxon>
        <taxon>Metazoa</taxon>
        <taxon>Chordata</taxon>
        <taxon>Craniata</taxon>
        <taxon>Vertebrata</taxon>
        <taxon>Euteleostomi</taxon>
        <taxon>Amphibia</taxon>
        <taxon>Batrachia</taxon>
        <taxon>Anura</taxon>
        <taxon>Neobatrachia</taxon>
        <taxon>Ranoidea</taxon>
        <taxon>Ranidae</taxon>
        <taxon>Staurois</taxon>
    </lineage>
</organism>
<dbReference type="EMBL" id="CATNWA010016918">
    <property type="protein sequence ID" value="CAI9596396.1"/>
    <property type="molecule type" value="Genomic_DNA"/>
</dbReference>
<gene>
    <name evidence="2" type="ORF">SPARVUS_LOCUS12065291</name>
</gene>
<keyword evidence="3" id="KW-1185">Reference proteome</keyword>
<feature type="region of interest" description="Disordered" evidence="1">
    <location>
        <begin position="1"/>
        <end position="26"/>
    </location>
</feature>
<proteinExistence type="predicted"/>
<dbReference type="Proteomes" id="UP001162483">
    <property type="component" value="Unassembled WGS sequence"/>
</dbReference>
<evidence type="ECO:0000313" key="2">
    <source>
        <dbReference type="EMBL" id="CAI9596396.1"/>
    </source>
</evidence>
<evidence type="ECO:0000256" key="1">
    <source>
        <dbReference type="SAM" id="MobiDB-lite"/>
    </source>
</evidence>
<feature type="non-terminal residue" evidence="2">
    <location>
        <position position="77"/>
    </location>
</feature>
<name>A0ABN9FHB1_9NEOB</name>
<protein>
    <submittedName>
        <fullName evidence="2">Uncharacterized protein</fullName>
    </submittedName>
</protein>
<sequence length="77" mass="8057">MQPDRSGKGGMSERPPPPNHTRPHALNTGVWFWAEGAPPSNHLVPTLMGMSASSPQPWAVVVGACGREGLSESGSPL</sequence>